<evidence type="ECO:0000256" key="4">
    <source>
        <dbReference type="ARBA" id="ARBA00022723"/>
    </source>
</evidence>
<dbReference type="GO" id="GO:0061630">
    <property type="term" value="F:ubiquitin protein ligase activity"/>
    <property type="evidence" value="ECO:0007669"/>
    <property type="project" value="UniProtKB-UniRule"/>
</dbReference>
<feature type="region of interest" description="Disordered" evidence="11">
    <location>
        <begin position="1381"/>
        <end position="1462"/>
    </location>
</feature>
<dbReference type="GO" id="GO:0071596">
    <property type="term" value="P:ubiquitin-dependent protein catabolic process via the N-end rule pathway"/>
    <property type="evidence" value="ECO:0007669"/>
    <property type="project" value="UniProtKB-UniRule"/>
</dbReference>
<dbReference type="Pfam" id="PF02207">
    <property type="entry name" value="zf-UBR"/>
    <property type="match status" value="1"/>
</dbReference>
<dbReference type="PANTHER" id="PTHR21497:SF24">
    <property type="entry name" value="E3 UBIQUITIN-PROTEIN LIGASE UBR1"/>
    <property type="match status" value="1"/>
</dbReference>
<feature type="region of interest" description="Disordered" evidence="11">
    <location>
        <begin position="1881"/>
        <end position="1921"/>
    </location>
</feature>
<evidence type="ECO:0000313" key="13">
    <source>
        <dbReference type="EMBL" id="PVV00768.1"/>
    </source>
</evidence>
<feature type="domain" description="UBR-type" evidence="12">
    <location>
        <begin position="90"/>
        <end position="194"/>
    </location>
</feature>
<dbReference type="CDD" id="cd16482">
    <property type="entry name" value="RING-H2_UBR1-like"/>
    <property type="match status" value="1"/>
</dbReference>
<dbReference type="GO" id="GO:0016567">
    <property type="term" value="P:protein ubiquitination"/>
    <property type="evidence" value="ECO:0007669"/>
    <property type="project" value="UniProtKB-UniRule"/>
</dbReference>
<dbReference type="InterPro" id="IPR003769">
    <property type="entry name" value="ClpS_core"/>
</dbReference>
<dbReference type="Pfam" id="PF22960">
    <property type="entry name" value="WHD_UBR1"/>
    <property type="match status" value="1"/>
</dbReference>
<keyword evidence="5 10" id="KW-0863">Zinc-finger</keyword>
<keyword evidence="4 10" id="KW-0479">Metal-binding</keyword>
<dbReference type="Pfam" id="PF18995">
    <property type="entry name" value="PRT6_C"/>
    <property type="match status" value="2"/>
</dbReference>
<evidence type="ECO:0000256" key="11">
    <source>
        <dbReference type="SAM" id="MobiDB-lite"/>
    </source>
</evidence>
<organism evidence="13 14">
    <name type="scientific">Smittium megazygosporum</name>
    <dbReference type="NCBI Taxonomy" id="133381"/>
    <lineage>
        <taxon>Eukaryota</taxon>
        <taxon>Fungi</taxon>
        <taxon>Fungi incertae sedis</taxon>
        <taxon>Zoopagomycota</taxon>
        <taxon>Kickxellomycotina</taxon>
        <taxon>Harpellomycetes</taxon>
        <taxon>Harpellales</taxon>
        <taxon>Legeriomycetaceae</taxon>
        <taxon>Smittium</taxon>
    </lineage>
</organism>
<dbReference type="InterPro" id="IPR039164">
    <property type="entry name" value="UBR1-like"/>
</dbReference>
<evidence type="ECO:0000256" key="8">
    <source>
        <dbReference type="ARBA" id="ARBA00046341"/>
    </source>
</evidence>
<evidence type="ECO:0000259" key="12">
    <source>
        <dbReference type="PROSITE" id="PS51157"/>
    </source>
</evidence>
<gene>
    <name evidence="13" type="ORF">BB560_004838</name>
</gene>
<evidence type="ECO:0000256" key="7">
    <source>
        <dbReference type="ARBA" id="ARBA00022833"/>
    </source>
</evidence>
<evidence type="ECO:0000256" key="5">
    <source>
        <dbReference type="ARBA" id="ARBA00022771"/>
    </source>
</evidence>
<dbReference type="GO" id="GO:0000151">
    <property type="term" value="C:ubiquitin ligase complex"/>
    <property type="evidence" value="ECO:0007669"/>
    <property type="project" value="TreeGrafter"/>
</dbReference>
<dbReference type="InterPro" id="IPR003126">
    <property type="entry name" value="Znf_UBR"/>
</dbReference>
<keyword evidence="7 10" id="KW-0862">Zinc</keyword>
<dbReference type="STRING" id="133381.A0A2T9Z841"/>
<evidence type="ECO:0000313" key="14">
    <source>
        <dbReference type="Proteomes" id="UP000245609"/>
    </source>
</evidence>
<dbReference type="SUPFAM" id="SSF54736">
    <property type="entry name" value="ClpS-like"/>
    <property type="match status" value="1"/>
</dbReference>
<comment type="caution">
    <text evidence="13">The sequence shown here is derived from an EMBL/GenBank/DDBJ whole genome shotgun (WGS) entry which is preliminary data.</text>
</comment>
<evidence type="ECO:0000256" key="1">
    <source>
        <dbReference type="ARBA" id="ARBA00000900"/>
    </source>
</evidence>
<dbReference type="InterPro" id="IPR044046">
    <property type="entry name" value="E3_ligase_UBR-like_C"/>
</dbReference>
<evidence type="ECO:0000256" key="6">
    <source>
        <dbReference type="ARBA" id="ARBA00022786"/>
    </source>
</evidence>
<evidence type="ECO:0000256" key="10">
    <source>
        <dbReference type="RuleBase" id="RU366018"/>
    </source>
</evidence>
<accession>A0A2T9Z841</accession>
<dbReference type="SMART" id="SM00396">
    <property type="entry name" value="ZnF_UBR1"/>
    <property type="match status" value="1"/>
</dbReference>
<feature type="region of interest" description="Disordered" evidence="11">
    <location>
        <begin position="530"/>
        <end position="567"/>
    </location>
</feature>
<feature type="compositionally biased region" description="Polar residues" evidence="11">
    <location>
        <begin position="1881"/>
        <end position="1915"/>
    </location>
</feature>
<comment type="pathway">
    <text evidence="2 10">Protein modification; protein ubiquitination.</text>
</comment>
<evidence type="ECO:0000256" key="3">
    <source>
        <dbReference type="ARBA" id="ARBA00022679"/>
    </source>
</evidence>
<dbReference type="Gene3D" id="3.30.1390.10">
    <property type="match status" value="1"/>
</dbReference>
<dbReference type="UniPathway" id="UPA00143"/>
<feature type="compositionally biased region" description="Polar residues" evidence="11">
    <location>
        <begin position="1419"/>
        <end position="1428"/>
    </location>
</feature>
<keyword evidence="3 10" id="KW-0808">Transferase</keyword>
<reference evidence="13 14" key="1">
    <citation type="journal article" date="2018" name="MBio">
        <title>Comparative Genomics Reveals the Core Gene Toolbox for the Fungus-Insect Symbiosis.</title>
        <authorList>
            <person name="Wang Y."/>
            <person name="Stata M."/>
            <person name="Wang W."/>
            <person name="Stajich J.E."/>
            <person name="White M.M."/>
            <person name="Moncalvo J.M."/>
        </authorList>
    </citation>
    <scope>NUCLEOTIDE SEQUENCE [LARGE SCALE GENOMIC DNA]</scope>
    <source>
        <strain evidence="13 14">SC-DP-2</strain>
    </source>
</reference>
<dbReference type="Gene3D" id="2.10.110.30">
    <property type="match status" value="1"/>
</dbReference>
<dbReference type="InterPro" id="IPR014719">
    <property type="entry name" value="Ribosomal_bL12_C/ClpS-like"/>
</dbReference>
<comment type="function">
    <text evidence="10">Ubiquitin ligase protein which is a component of the N-end rule pathway. Recognizes and binds to proteins bearing specific N-terminal residues that are destabilizing according to the N-end rule, leading to their ubiquitination and subsequent degradation.</text>
</comment>
<dbReference type="PANTHER" id="PTHR21497">
    <property type="entry name" value="UBIQUITIN LIGASE E3 ALPHA-RELATED"/>
    <property type="match status" value="1"/>
</dbReference>
<feature type="region of interest" description="Disordered" evidence="11">
    <location>
        <begin position="2220"/>
        <end position="2241"/>
    </location>
</feature>
<dbReference type="EMBL" id="MBFS01001656">
    <property type="protein sequence ID" value="PVV00768.1"/>
    <property type="molecule type" value="Genomic_DNA"/>
</dbReference>
<sequence>MENPPQNSTEQQFFVNLSNALKASPSHYNYTFTNNTRKQLINLATWYLLGCDDRLSKLVVIDERTGGALRDEKVEKSIELIEYTEVRRGQLCGHVFKRGEGVYRCNCLIFHPFFSHDNTLYSPLMTLRIIPFPFYFARTCAIDDTCVLCTRCFHATNHSGHDTSFSINSGTGGCCDCGEQEAWKQSLHCRYHATLEDLKENNIEPIIQQNSSFGIDGYQDSTVPESLLMSIKGTIRAVLEFMLLTFSTAPIPDNSKLDLYHISQDVNKMNSILGESFSEPIYSIVLWNDETHSFQDFLDVIQDALECSLEDAKQMVKSVDSKGRDVIAISSDINKLFKIAEYMKRVSLNVTIRSARDVFREQLAASLLIWLRDLACSKFRPLIRLCMGNANIQIRSEICRQLSSEWEEYNTNGFLKRIIDDQLLNDSDDIDNFDECVVEPDFDSEADFVPYREVVDEDDNIILVPAIPYNNESFYPQHSALQGQNLLYPNQFQGAQNTSYTDYSPKMVPQFSQNVFSGKRRLSNTSIQNNFESPEVKISHPNANRGNSKADDSRKNKQMRFPNTPLPSSYPKGKYIGKFVNNRNMEKLWQIKKKLKIDWLLMVDLQLWKETRSGLRELYLATMMLDPGYKMQMSISFGRNYPRLTNAFLSQDQGPEHSVLLFSVQLFTVPTVSVALVREYGFLYTVLRMLKKFFIKPTPKYLRQSGIILCDTESFRNRRYFHIFHDMRYLASALSVPEWIATEKQFLNAYLGFIALFQGMSPNKRAQDVHVEFEDDTWVHAFNVTLQVAKSCRQFADCYKDHLHRLVLAIRGTLRKLTKKIFLLSEENMFYIIQNGPHYKDYYLQLSNLKDIQYLPFMTHERSTLQGISYKLVKYSVSKDPVSFHHPLHWFLANLFRHIELLDDESIKLLGFKNLREVIFTFNILEFDDGTNNQETSLINNDILLLKIVDYSIRVIVLMAQIRSRMWSRNGFVVKSQAHHYREISLRENTFDQDIFLVQFFLCLWDDPDHILLTILDRFELIDWFSGNFLSMEPENQPYPPDQLISLVDEFLGVLIVLVTDRVVASGQSSRELSKREIIHGCLEITSYSDLVKKVPERLAEHPEFDSILIELANYRPPTSVMDTGMYELKDGYLDCVDLHFIHYNRNQREEAEDILFSRINKHNRSIGDSSLSNEKPIILPKLIEVKKGPFKNLGLVLHSPLSCQILFYSLHNSTTKEQKAIPTSVLDQTLHLIIVALFDGLTGSIKSKLALDNERKLLGGLYKYALELKFNTKSFGRLNLLELLLIMENSVEYRQWRARLKLVIKLFEDTGDFLKTSIQRLVSDLKSRGYILHEVEPEKEQDPAVFKKEAAKLRQSQIMEDFAKAQKSFLENYSSILGDLSDEDDPMNANSNTYSLLEDDLDSNKETKCETEDEFENQRNSSQQPPEQSEFEKEKPCIQAHKDPSSSNKHQTRGANYFGKQNQTQMKYTPKLLLPSGICIVCQETCDSSKPFGALALLQSTFILRQTPLNSVRHVKEILSNKIASFDIEQTSEVREGFLANKNLDKNNSINQKLLYSEEREQEMHLNLIYNSNLTEDLLYLYKDTNISVGAPSELSSFPPHYHSRGMFSSTCGHLIHQTCFDRYYREVKMKHQRQPTRNHPELIERQEFLCPLCNTLGNFLLPVFPENLGTSEIKESELLHDKTDPSYAESWLSDGISDIFQRLGVEIEPGINNGSRNSTSKKYKEKKPEFSSKKHIFTPYIPASSSQSASTTPSGLQPLRTTSSMTISSFQYPNALNSLNFEYIPFLRSDPFDFNKIRDVLTHIFTGIWPLQGLNESSQAASEIWNTIRTRFFGNIYGDDQQFDLYEWRMLVPIYLYIFVLSTEWRQHVNKTALLLKQHASSSPKANQETKGRYFNNSTGDAPSLSSQRPEYSNSRDRLQSGIAQSSSNYISSSMLPTEAQRDQTRSRMVEYPLNPNPGFSLQTNNPRDLSINSDPSELPLSYPWVQFGNYSSSVSHAIAGSPPYPGHSGVSIQNVFRSPINSESNEIQNNNNQTADLIYNTTGISLNFHLSNERFEFRENMLTQLLYYTSIYKQFVDVLKIIQQDVVVGLPNPKEFNHLANLSYQKLTREHLAEPFVGSEGHHFSHEFSLSAISNKLENSDCSSNSEPVLNENVQNSAFRTQASHSTSECKHDSIATSNLGALLQQPLDSTKQVHLSSSSAGNNYTRTNVHYQSFQNSNDALNPELPPLESAADDPSQRPYRGFSNALNESNDIPYNIEKSKKEPHSIEMPIIRESQSQLFENIVSDVFAQTIMCLEVGARGKNTPKVFDMDDPRRTHSSGIWIDSISSTQLAFVYALGRFSKIQFQLLLSETISLSEYCLNTKEIQGEFGNKSSYNRIVSDIASSFAMDSVRHSTRLSLLALLEPFRTDVNTFDLPNSCFSIGFDGNNLPKRPFLMEDPFTLLTRLCVSLVESVKVNPWILVRLSFIVEIVRVCISVGDSACGSYAGAPSEFSSTTKPISEYINTNTGGISDFKSKDQSDPSFANLDFWHENSEIHNLPLADQFSAVYKAVQILEPGYKGSLKDLDNLICNLVAWVRSLAHPQSTRENFDIIFKHFTKTVPEYSISMLVIKLMIPFMRRASSLLYLLYGVVNPFASQLDLIENPDVREFVNLWQFLRLSEPSTIFSVPAPQSTVYQMANRWIKQLFLFRSAHKSPISTGAGFTMLIPISMPSVYSLVKLPHNFETLFEMSYKAYCMKCKSIPPDPCLCLICGRFVCAQSFCCLSDDMGECNLHMQLCGGTTGFYLPVKKCALLMLNNQNGCFIQAPYLDIHGEVDLGMKRGRPLYLHEKRYEEIRKAVVNHTIPATVARKIEQTFDMGGWITM</sequence>
<comment type="similarity">
    <text evidence="8 10">Belongs to the E3 ubiquitin-protein ligase UBR1-like family.</text>
</comment>
<dbReference type="CDD" id="cd19673">
    <property type="entry name" value="UBR-box_UBR3"/>
    <property type="match status" value="1"/>
</dbReference>
<keyword evidence="14" id="KW-1185">Reference proteome</keyword>
<evidence type="ECO:0000256" key="9">
    <source>
        <dbReference type="PROSITE-ProRule" id="PRU00508"/>
    </source>
</evidence>
<feature type="zinc finger region" description="UBR-type" evidence="9">
    <location>
        <begin position="90"/>
        <end position="194"/>
    </location>
</feature>
<dbReference type="Pfam" id="PF02617">
    <property type="entry name" value="ClpS"/>
    <property type="match status" value="1"/>
</dbReference>
<proteinExistence type="inferred from homology"/>
<keyword evidence="6 10" id="KW-0833">Ubl conjugation pathway</keyword>
<dbReference type="OrthoDB" id="26387at2759"/>
<dbReference type="EC" id="2.3.2.27" evidence="10"/>
<dbReference type="GO" id="GO:0008270">
    <property type="term" value="F:zinc ion binding"/>
    <property type="evidence" value="ECO:0007669"/>
    <property type="project" value="UniProtKB-UniRule"/>
</dbReference>
<name>A0A2T9Z841_9FUNG</name>
<dbReference type="InterPro" id="IPR055194">
    <property type="entry name" value="UBR1-like_WH"/>
</dbReference>
<dbReference type="SUPFAM" id="SSF46785">
    <property type="entry name" value="Winged helix' DNA-binding domain"/>
    <property type="match status" value="1"/>
</dbReference>
<comment type="catalytic activity">
    <reaction evidence="1 10">
        <text>S-ubiquitinyl-[E2 ubiquitin-conjugating enzyme]-L-cysteine + [acceptor protein]-L-lysine = [E2 ubiquitin-conjugating enzyme]-L-cysteine + N(6)-ubiquitinyl-[acceptor protein]-L-lysine.</text>
        <dbReference type="EC" id="2.3.2.27"/>
    </reaction>
</comment>
<dbReference type="FunFam" id="2.10.110.30:FF:000002">
    <property type="entry name" value="Putative e3 ubiquitin-protein ligase ubr3"/>
    <property type="match status" value="1"/>
</dbReference>
<dbReference type="Proteomes" id="UP000245609">
    <property type="component" value="Unassembled WGS sequence"/>
</dbReference>
<dbReference type="GO" id="GO:0005737">
    <property type="term" value="C:cytoplasm"/>
    <property type="evidence" value="ECO:0007669"/>
    <property type="project" value="TreeGrafter"/>
</dbReference>
<feature type="compositionally biased region" description="Basic and acidic residues" evidence="11">
    <location>
        <begin position="1431"/>
        <end position="1445"/>
    </location>
</feature>
<protein>
    <recommendedName>
        <fullName evidence="10">E3 ubiquitin-protein ligase</fullName>
        <ecNumber evidence="10">2.3.2.27</ecNumber>
    </recommendedName>
</protein>
<dbReference type="InterPro" id="IPR036390">
    <property type="entry name" value="WH_DNA-bd_sf"/>
</dbReference>
<dbReference type="PROSITE" id="PS51157">
    <property type="entry name" value="ZF_UBR"/>
    <property type="match status" value="1"/>
</dbReference>
<evidence type="ECO:0000256" key="2">
    <source>
        <dbReference type="ARBA" id="ARBA00004906"/>
    </source>
</evidence>